<name>A0ABQ0ATB0_9FIRM</name>
<feature type="transmembrane region" description="Helical" evidence="2">
    <location>
        <begin position="242"/>
        <end position="267"/>
    </location>
</feature>
<dbReference type="InterPro" id="IPR050923">
    <property type="entry name" value="Cell_Proc_Reg/RNA_Proc"/>
</dbReference>
<evidence type="ECO:0000256" key="2">
    <source>
        <dbReference type="SAM" id="Phobius"/>
    </source>
</evidence>
<evidence type="ECO:0000313" key="4">
    <source>
        <dbReference type="EMBL" id="GAA6267265.1"/>
    </source>
</evidence>
<dbReference type="PROSITE" id="PS50006">
    <property type="entry name" value="FHA_DOMAIN"/>
    <property type="match status" value="1"/>
</dbReference>
<keyword evidence="2" id="KW-1133">Transmembrane helix</keyword>
<evidence type="ECO:0000259" key="3">
    <source>
        <dbReference type="PROSITE" id="PS50006"/>
    </source>
</evidence>
<comment type="caution">
    <text evidence="4">The sequence shown here is derived from an EMBL/GenBank/DDBJ whole genome shotgun (WGS) entry which is preliminary data.</text>
</comment>
<dbReference type="Gene3D" id="2.60.200.20">
    <property type="match status" value="1"/>
</dbReference>
<dbReference type="Pfam" id="PF19909">
    <property type="entry name" value="DUF6382"/>
    <property type="match status" value="1"/>
</dbReference>
<dbReference type="InterPro" id="IPR008984">
    <property type="entry name" value="SMAD_FHA_dom_sf"/>
</dbReference>
<sequence length="471" mass="53255">MKIRYIRETKRSYMTVEPEGAEQQEDGVWEAGMLEENRIRGLLPMKVRYREGKALYCYDITSRQPLERLLENHPVTAKEVRSLFWQIYRTLEEMEEYLLRSGGILLEPELIYVEPECFELGICVIPGGTGDFSSRFSHFLQYLLKQVDHRDRDCVVLTYGLYQESLKENYGIEDLVKIVTGEGCETGEREIDRQKPEDREMVKEKKIALNEKGEQKKAFGEAPGTEQPDAERNGKKNKKTEGILYCLLRRILTAAAIFLAAAGGIWLLRGWSTLMSVKWVLAGAGGLTAGLTAVVTAAGTIAGNKSLFGKKERQNMGEEEDPWRILYEEEDEDPPGNVMDETEDRKPPVRENTAVKSSVPEEFQTVLLAEPSSEEPLHCLVSADPVRESIEIPYYPFVIGKHRDLADYILDHSTVSRFHIRLDREGDCFTVTDLNSTNGTTVAGVCLAANGTAQLKEGDQVQIAELCFIWK</sequence>
<evidence type="ECO:0000313" key="5">
    <source>
        <dbReference type="Proteomes" id="UP001600894"/>
    </source>
</evidence>
<feature type="region of interest" description="Disordered" evidence="1">
    <location>
        <begin position="330"/>
        <end position="356"/>
    </location>
</feature>
<dbReference type="CDD" id="cd00060">
    <property type="entry name" value="FHA"/>
    <property type="match status" value="1"/>
</dbReference>
<keyword evidence="2" id="KW-0812">Transmembrane</keyword>
<dbReference type="Pfam" id="PF00498">
    <property type="entry name" value="FHA"/>
    <property type="match status" value="1"/>
</dbReference>
<evidence type="ECO:0000256" key="1">
    <source>
        <dbReference type="SAM" id="MobiDB-lite"/>
    </source>
</evidence>
<dbReference type="SUPFAM" id="SSF49879">
    <property type="entry name" value="SMAD/FHA domain"/>
    <property type="match status" value="1"/>
</dbReference>
<dbReference type="InterPro" id="IPR000253">
    <property type="entry name" value="FHA_dom"/>
</dbReference>
<gene>
    <name evidence="4" type="ORF">F130042H8_03250</name>
</gene>
<protein>
    <recommendedName>
        <fullName evidence="3">FHA domain-containing protein</fullName>
    </recommendedName>
</protein>
<keyword evidence="2" id="KW-0472">Membrane</keyword>
<dbReference type="InterPro" id="IPR045962">
    <property type="entry name" value="DUF6382"/>
</dbReference>
<organism evidence="4 5">
    <name type="scientific">Enterocloster alcoholdehydrogenati</name>
    <dbReference type="NCBI Taxonomy" id="2547410"/>
    <lineage>
        <taxon>Bacteria</taxon>
        <taxon>Bacillati</taxon>
        <taxon>Bacillota</taxon>
        <taxon>Clostridia</taxon>
        <taxon>Lachnospirales</taxon>
        <taxon>Lachnospiraceae</taxon>
        <taxon>Enterocloster</taxon>
    </lineage>
</organism>
<dbReference type="EMBL" id="BAABXL010000001">
    <property type="protein sequence ID" value="GAA6267265.1"/>
    <property type="molecule type" value="Genomic_DNA"/>
</dbReference>
<dbReference type="RefSeq" id="WP_390468968.1">
    <property type="nucleotide sequence ID" value="NZ_BAABXL010000001.1"/>
</dbReference>
<dbReference type="Proteomes" id="UP001600894">
    <property type="component" value="Unassembled WGS sequence"/>
</dbReference>
<feature type="transmembrane region" description="Helical" evidence="2">
    <location>
        <begin position="279"/>
        <end position="303"/>
    </location>
</feature>
<proteinExistence type="predicted"/>
<feature type="region of interest" description="Disordered" evidence="1">
    <location>
        <begin position="216"/>
        <end position="235"/>
    </location>
</feature>
<keyword evidence="5" id="KW-1185">Reference proteome</keyword>
<dbReference type="SMART" id="SM00240">
    <property type="entry name" value="FHA"/>
    <property type="match status" value="1"/>
</dbReference>
<accession>A0ABQ0ATB0</accession>
<reference evidence="4 5" key="1">
    <citation type="submission" date="2024-04" db="EMBL/GenBank/DDBJ databases">
        <title>Defined microbial consortia suppress multidrug-resistant proinflammatory Enterobacteriaceae via ecological control.</title>
        <authorList>
            <person name="Furuichi M."/>
            <person name="Kawaguchi T."/>
            <person name="Pust M."/>
            <person name="Yasuma K."/>
            <person name="Plichta D."/>
            <person name="Hasegawa N."/>
            <person name="Ohya T."/>
            <person name="Bhattarai S."/>
            <person name="Sasajima S."/>
            <person name="Aoto Y."/>
            <person name="Tuganbaev T."/>
            <person name="Yaginuma M."/>
            <person name="Ueda M."/>
            <person name="Okahashi N."/>
            <person name="Amafuji K."/>
            <person name="Kiridooshi Y."/>
            <person name="Sugita K."/>
            <person name="Strazar M."/>
            <person name="Skelly A."/>
            <person name="Suda W."/>
            <person name="Hattori M."/>
            <person name="Nakamoto N."/>
            <person name="Caballero S."/>
            <person name="Norman J."/>
            <person name="Olle B."/>
            <person name="Tanoue T."/>
            <person name="Arita M."/>
            <person name="Bucci V."/>
            <person name="Atarashi K."/>
            <person name="Xavier R."/>
            <person name="Honda K."/>
        </authorList>
    </citation>
    <scope>NUCLEOTIDE SEQUENCE [LARGE SCALE GENOMIC DNA]</scope>
    <source>
        <strain evidence="5">f13</strain>
    </source>
</reference>
<feature type="domain" description="FHA" evidence="3">
    <location>
        <begin position="397"/>
        <end position="447"/>
    </location>
</feature>
<dbReference type="PANTHER" id="PTHR23308">
    <property type="entry name" value="NUCLEAR INHIBITOR OF PROTEIN PHOSPHATASE-1"/>
    <property type="match status" value="1"/>
</dbReference>